<dbReference type="SMART" id="SM00382">
    <property type="entry name" value="AAA"/>
    <property type="match status" value="2"/>
</dbReference>
<dbReference type="CDD" id="cd03221">
    <property type="entry name" value="ABCF_EF-3"/>
    <property type="match status" value="2"/>
</dbReference>
<dbReference type="PANTHER" id="PTHR42855:SF1">
    <property type="entry name" value="ABC TRANSPORTER DOMAIN-CONTAINING PROTEIN"/>
    <property type="match status" value="1"/>
</dbReference>
<dbReference type="PANTHER" id="PTHR42855">
    <property type="entry name" value="ABC TRANSPORTER ATP-BINDING SUBUNIT"/>
    <property type="match status" value="1"/>
</dbReference>
<dbReference type="InterPro" id="IPR032781">
    <property type="entry name" value="ABC_tran_Xtn"/>
</dbReference>
<dbReference type="Pfam" id="PF12848">
    <property type="entry name" value="ABC_tran_Xtn"/>
    <property type="match status" value="1"/>
</dbReference>
<evidence type="ECO:0000256" key="3">
    <source>
        <dbReference type="SAM" id="Coils"/>
    </source>
</evidence>
<evidence type="ECO:0000313" key="6">
    <source>
        <dbReference type="EMBL" id="AGC72404.1"/>
    </source>
</evidence>
<name>L7VXQ3_9BACT</name>
<dbReference type="InterPro" id="IPR027417">
    <property type="entry name" value="P-loop_NTPase"/>
</dbReference>
<feature type="domain" description="ABC transporter" evidence="5">
    <location>
        <begin position="18"/>
        <end position="222"/>
    </location>
</feature>
<dbReference type="GO" id="GO:0016887">
    <property type="term" value="F:ATP hydrolysis activity"/>
    <property type="evidence" value="ECO:0007669"/>
    <property type="project" value="InterPro"/>
</dbReference>
<feature type="coiled-coil region" evidence="3">
    <location>
        <begin position="553"/>
        <end position="606"/>
    </location>
</feature>
<accession>L7VXQ3</accession>
<dbReference type="InterPro" id="IPR017871">
    <property type="entry name" value="ABC_transporter-like_CS"/>
</dbReference>
<reference evidence="6" key="1">
    <citation type="submission" date="2012-09" db="EMBL/GenBank/DDBJ databases">
        <title>Metagenomic Characterization of a Microbial Community in Wastewater Detects High Levels of Antibiotic Resistance.</title>
        <authorList>
            <person name="Abrams M."/>
            <person name="Caldwell A."/>
            <person name="Vandaei E."/>
            <person name="Lee W."/>
            <person name="Perrott J."/>
            <person name="Khan S.Y."/>
            <person name="Ta J."/>
            <person name="Romero D."/>
            <person name="Nguyen V."/>
            <person name="Pourmand N."/>
            <person name="Ouverney C.C."/>
        </authorList>
    </citation>
    <scope>NUCLEOTIDE SEQUENCE</scope>
</reference>
<evidence type="ECO:0000256" key="1">
    <source>
        <dbReference type="ARBA" id="ARBA00022741"/>
    </source>
</evidence>
<dbReference type="InterPro" id="IPR051309">
    <property type="entry name" value="ABCF_ATPase"/>
</dbReference>
<keyword evidence="1" id="KW-0547">Nucleotide-binding</keyword>
<dbReference type="GO" id="GO:0005524">
    <property type="term" value="F:ATP binding"/>
    <property type="evidence" value="ECO:0007669"/>
    <property type="project" value="UniProtKB-KW"/>
</dbReference>
<dbReference type="SUPFAM" id="SSF52540">
    <property type="entry name" value="P-loop containing nucleoside triphosphate hydrolases"/>
    <property type="match status" value="2"/>
</dbReference>
<dbReference type="PROSITE" id="PS50893">
    <property type="entry name" value="ABC_TRANSPORTER_2"/>
    <property type="match status" value="2"/>
</dbReference>
<dbReference type="AlphaFoldDB" id="L7VXQ3"/>
<sequence>MAAAQFARGTIVRAMILVDASNISMSRPGRPLFSNLSVTINTGDRIGLVGINGCGKSTLMDTLMGRIEPEAGSVRRGKGARIAMLDQNPDLGTGTVRDHLGDHWESAAILDRLGMSDHMDTPVSQLSGGQAKRVALTECLVAEVDLLLLDEPTNHLDLDAIAWLEERLAGYKGGLILVTHDRHVLDRVTNRVIELDRGKAYLHEGGYDTYLQGRADREARAVKAEDARKNLARKELAWLRRGAPARTSKPKAHIERATAIIEAKAEAAARSGELPLHFDTPRLGDIVVELHDIGHEYAETGPLFSKIELLLDPRERLGIVGPNGAGKTTLLQILGGRLAPTSGSVVVGKTARIGYVDQQGTDLDPKLRVWEAVVGPDGTHDWKSKALMEAFWFDEDSQWAPVELLSGGERRRLQLLIVLAQKPNVLFLDEPTNDLDLDTLRALEDFLDEWPGALVVVSHDRAFLERAVADVIVIDGVGKAGRRPGGYAKWEADRHLRRKKGSTASVSSKPSAGTGSAQGGSSGLRSGHGLAPTSSAPGTKSGGPSASTIRHRLKAADKRYKAAKRAHEKLTDATAEAATKGDHEKLTALASQLSHATTELDAAETEWLDLAMQAEEAGLSV</sequence>
<evidence type="ECO:0000256" key="4">
    <source>
        <dbReference type="SAM" id="MobiDB-lite"/>
    </source>
</evidence>
<feature type="domain" description="ABC transporter" evidence="5">
    <location>
        <begin position="288"/>
        <end position="502"/>
    </location>
</feature>
<feature type="compositionally biased region" description="Polar residues" evidence="4">
    <location>
        <begin position="532"/>
        <end position="547"/>
    </location>
</feature>
<proteinExistence type="predicted"/>
<evidence type="ECO:0000259" key="5">
    <source>
        <dbReference type="PROSITE" id="PS50893"/>
    </source>
</evidence>
<dbReference type="Pfam" id="PF00005">
    <property type="entry name" value="ABC_tran"/>
    <property type="match status" value="2"/>
</dbReference>
<dbReference type="InterPro" id="IPR003593">
    <property type="entry name" value="AAA+_ATPase"/>
</dbReference>
<dbReference type="PROSITE" id="PS00211">
    <property type="entry name" value="ABC_TRANSPORTER_1"/>
    <property type="match status" value="1"/>
</dbReference>
<evidence type="ECO:0000256" key="2">
    <source>
        <dbReference type="ARBA" id="ARBA00022840"/>
    </source>
</evidence>
<keyword evidence="3" id="KW-0175">Coiled coil</keyword>
<keyword evidence="2" id="KW-0067">ATP-binding</keyword>
<dbReference type="Gene3D" id="3.40.50.300">
    <property type="entry name" value="P-loop containing nucleotide triphosphate hydrolases"/>
    <property type="match status" value="3"/>
</dbReference>
<feature type="region of interest" description="Disordered" evidence="4">
    <location>
        <begin position="484"/>
        <end position="547"/>
    </location>
</feature>
<dbReference type="InterPro" id="IPR003439">
    <property type="entry name" value="ABC_transporter-like_ATP-bd"/>
</dbReference>
<organism evidence="6">
    <name type="scientific">uncultured bacterium A1Q1_fos_15</name>
    <dbReference type="NCBI Taxonomy" id="1256548"/>
    <lineage>
        <taxon>Bacteria</taxon>
        <taxon>environmental samples</taxon>
    </lineage>
</organism>
<protein>
    <submittedName>
        <fullName evidence="6">ATPase components of ABC transporters with duplicated ATPase domains</fullName>
    </submittedName>
</protein>
<dbReference type="EMBL" id="JX649900">
    <property type="protein sequence ID" value="AGC72404.1"/>
    <property type="molecule type" value="Genomic_DNA"/>
</dbReference>